<keyword evidence="2" id="KW-0378">Hydrolase</keyword>
<dbReference type="GO" id="GO:0004527">
    <property type="term" value="F:exonuclease activity"/>
    <property type="evidence" value="ECO:0007669"/>
    <property type="project" value="UniProtKB-KW"/>
</dbReference>
<keyword evidence="3" id="KW-1185">Reference proteome</keyword>
<dbReference type="SMART" id="SM00530">
    <property type="entry name" value="HTH_XRE"/>
    <property type="match status" value="1"/>
</dbReference>
<accession>B5YIH5</accession>
<protein>
    <submittedName>
        <fullName evidence="2">Exonuclease sbcc, putative</fullName>
    </submittedName>
</protein>
<evidence type="ECO:0000313" key="3">
    <source>
        <dbReference type="Proteomes" id="UP000000718"/>
    </source>
</evidence>
<keyword evidence="2" id="KW-0269">Exonuclease</keyword>
<dbReference type="CDD" id="cd00093">
    <property type="entry name" value="HTH_XRE"/>
    <property type="match status" value="1"/>
</dbReference>
<evidence type="ECO:0000313" key="2">
    <source>
        <dbReference type="EMBL" id="ACI20815.1"/>
    </source>
</evidence>
<dbReference type="GO" id="GO:0003677">
    <property type="term" value="F:DNA binding"/>
    <property type="evidence" value="ECO:0007669"/>
    <property type="project" value="InterPro"/>
</dbReference>
<dbReference type="HOGENOM" id="CLU_811178_0_0_0"/>
<gene>
    <name evidence="2" type="ordered locus">THEYE_A0286</name>
</gene>
<dbReference type="Proteomes" id="UP000000718">
    <property type="component" value="Chromosome"/>
</dbReference>
<dbReference type="EMBL" id="CP001147">
    <property type="protein sequence ID" value="ACI20815.1"/>
    <property type="molecule type" value="Genomic_DNA"/>
</dbReference>
<dbReference type="InterPro" id="IPR001387">
    <property type="entry name" value="Cro/C1-type_HTH"/>
</dbReference>
<dbReference type="EnsemblBacteria" id="ACI20815">
    <property type="protein sequence ID" value="ACI20815"/>
    <property type="gene ID" value="THEYE_A0286"/>
</dbReference>
<dbReference type="STRING" id="289376.THEYE_A0286"/>
<proteinExistence type="predicted"/>
<evidence type="ECO:0000259" key="1">
    <source>
        <dbReference type="PROSITE" id="PS50943"/>
    </source>
</evidence>
<dbReference type="SUPFAM" id="SSF47413">
    <property type="entry name" value="lambda repressor-like DNA-binding domains"/>
    <property type="match status" value="1"/>
</dbReference>
<name>B5YIH5_THEYD</name>
<dbReference type="InParanoid" id="B5YIH5"/>
<reference evidence="2 3" key="2">
    <citation type="journal article" date="2015" name="Genome Announc.">
        <title>Genome Sequence of the Sulfate-Reducing Thermophilic Bacterium Thermodesulfovibrio yellowstonii Strain DSM 11347T (Phylum Nitrospirae).</title>
        <authorList>
            <person name="Bhatnagar S."/>
            <person name="Badger J.H."/>
            <person name="Madupu R."/>
            <person name="Khouri H.M."/>
            <person name="O'Connor E.M."/>
            <person name="Robb F.T."/>
            <person name="Ward N.L."/>
            <person name="Eisen J.A."/>
        </authorList>
    </citation>
    <scope>NUCLEOTIDE SEQUENCE [LARGE SCALE GENOMIC DNA]</scope>
    <source>
        <strain evidence="3">ATCC 51303 / DSM 11347 / YP87</strain>
    </source>
</reference>
<sequence length="342" mass="40235">MTIAERLLKLRNILGVTQERLAGFLSLNRSFLAQIEAGIRKPSPQTLMVLEKEVGISKKWLETGEGLIFADSEKALSVLKSKDKYSIEEIFYILSQVQNVYSFFKDFSVSKDIAIYVFEILSKFSLVSENELEKYKKAIKNESVAWGRLMDKMIAYITNYIVERDFDITEELKSELQKLIQDWGMYVFIAATMHEKKLVPLESIYIDLEVLKNFKQNKNALVEYEKQIPRGVFEAERIKLSFDGHFVLDFAGKGFIEFEKEKLFGFISTVLNIKNDEKKKMLDYEIFYTEYEKLANIKQKDITLSLSLKEFECLRECFKKIKENTKLWQWLQMCYIEKYGFM</sequence>
<keyword evidence="2" id="KW-0540">Nuclease</keyword>
<organism evidence="2 3">
    <name type="scientific">Thermodesulfovibrio yellowstonii (strain ATCC 51303 / DSM 11347 / YP87)</name>
    <dbReference type="NCBI Taxonomy" id="289376"/>
    <lineage>
        <taxon>Bacteria</taxon>
        <taxon>Pseudomonadati</taxon>
        <taxon>Nitrospirota</taxon>
        <taxon>Thermodesulfovibrionia</taxon>
        <taxon>Thermodesulfovibrionales</taxon>
        <taxon>Thermodesulfovibrionaceae</taxon>
        <taxon>Thermodesulfovibrio</taxon>
    </lineage>
</organism>
<dbReference type="Gene3D" id="1.10.260.40">
    <property type="entry name" value="lambda repressor-like DNA-binding domains"/>
    <property type="match status" value="1"/>
</dbReference>
<dbReference type="Pfam" id="PF12844">
    <property type="entry name" value="HTH_19"/>
    <property type="match status" value="1"/>
</dbReference>
<dbReference type="AlphaFoldDB" id="B5YIH5"/>
<dbReference type="OrthoDB" id="2735991at2"/>
<feature type="domain" description="HTH cro/C1-type" evidence="1">
    <location>
        <begin position="7"/>
        <end position="61"/>
    </location>
</feature>
<reference evidence="3" key="1">
    <citation type="submission" date="2008-08" db="EMBL/GenBank/DDBJ databases">
        <title>The complete genome sequence of Thermodesulfovibrio yellowstonii strain ATCC 51303 / DSM 11347 / YP87.</title>
        <authorList>
            <person name="Dodson R.J."/>
            <person name="Durkin A.S."/>
            <person name="Wu M."/>
            <person name="Eisen J."/>
            <person name="Sutton G."/>
        </authorList>
    </citation>
    <scope>NUCLEOTIDE SEQUENCE [LARGE SCALE GENOMIC DNA]</scope>
    <source>
        <strain evidence="3">ATCC 51303 / DSM 11347 / YP87</strain>
    </source>
</reference>
<dbReference type="eggNOG" id="COG1396">
    <property type="taxonomic scope" value="Bacteria"/>
</dbReference>
<dbReference type="PATRIC" id="fig|289376.4.peg.282"/>
<dbReference type="InterPro" id="IPR010982">
    <property type="entry name" value="Lambda_DNA-bd_dom_sf"/>
</dbReference>
<dbReference type="PROSITE" id="PS50943">
    <property type="entry name" value="HTH_CROC1"/>
    <property type="match status" value="1"/>
</dbReference>
<dbReference type="KEGG" id="tye:THEYE_A0286"/>